<dbReference type="InterPro" id="IPR009671">
    <property type="entry name" value="RraB_dom"/>
</dbReference>
<dbReference type="InterPro" id="IPR016097">
    <property type="entry name" value="DUF695"/>
</dbReference>
<gene>
    <name evidence="3" type="ORF">K1Y79_27640</name>
</gene>
<name>A0ABS7GLD0_9BACT</name>
<keyword evidence="4" id="KW-1185">Reference proteome</keyword>
<protein>
    <submittedName>
        <fullName evidence="3">DUF695 domain-containing protein</fullName>
    </submittedName>
</protein>
<proteinExistence type="predicted"/>
<feature type="domain" description="DUF695" evidence="1">
    <location>
        <begin position="37"/>
        <end position="167"/>
    </location>
</feature>
<dbReference type="Pfam" id="PF06877">
    <property type="entry name" value="RraB"/>
    <property type="match status" value="1"/>
</dbReference>
<accession>A0ABS7GLD0</accession>
<evidence type="ECO:0000259" key="2">
    <source>
        <dbReference type="Pfam" id="PF06877"/>
    </source>
</evidence>
<dbReference type="EMBL" id="JAICCF010000006">
    <property type="protein sequence ID" value="MBW8688141.1"/>
    <property type="molecule type" value="Genomic_DNA"/>
</dbReference>
<reference evidence="3 4" key="1">
    <citation type="submission" date="2021-08" db="EMBL/GenBank/DDBJ databases">
        <title>The genome sequence of Chitinophaga sp. B61.</title>
        <authorList>
            <person name="Zhang X."/>
        </authorList>
    </citation>
    <scope>NUCLEOTIDE SEQUENCE [LARGE SCALE GENOMIC DNA]</scope>
    <source>
        <strain evidence="3 4">B61</strain>
    </source>
</reference>
<comment type="caution">
    <text evidence="3">The sequence shown here is derived from an EMBL/GenBank/DDBJ whole genome shotgun (WGS) entry which is preliminary data.</text>
</comment>
<dbReference type="Proteomes" id="UP000812961">
    <property type="component" value="Unassembled WGS sequence"/>
</dbReference>
<dbReference type="Gene3D" id="3.30.70.970">
    <property type="entry name" value="RraB-like"/>
    <property type="match status" value="1"/>
</dbReference>
<evidence type="ECO:0000313" key="4">
    <source>
        <dbReference type="Proteomes" id="UP000812961"/>
    </source>
</evidence>
<evidence type="ECO:0000259" key="1">
    <source>
        <dbReference type="Pfam" id="PF05117"/>
    </source>
</evidence>
<sequence length="280" mass="32572">MNFIPYLFLFTIAIVPLWAEAQSGKKSAEQTKEPVFNVYMARYEDGDGSTIFNEDLKAVAPVSSQPFVIITGVKFKDCANGFPTHAEFDRLYVISDSVRAIIDPRGDNSLAGTFTYQCERLDYYYASDTVNLRHQLLNLYARSFSNYESYVNIKVDKDWDAYLRFLYPNETIREYMRNEQVIRNLTESGDKLDKARRVDHWIYFLREEDRQQFEAYATKLGFSIGEKANNKDDQERPLGLRIHRIDKVDLDTISKLTLELRQKASAHNGDYDGWETEVVK</sequence>
<feature type="domain" description="Regulator of ribonuclease activity B" evidence="2">
    <location>
        <begin position="178"/>
        <end position="276"/>
    </location>
</feature>
<organism evidence="3 4">
    <name type="scientific">Chitinophaga rhizophila</name>
    <dbReference type="NCBI Taxonomy" id="2866212"/>
    <lineage>
        <taxon>Bacteria</taxon>
        <taxon>Pseudomonadati</taxon>
        <taxon>Bacteroidota</taxon>
        <taxon>Chitinophagia</taxon>
        <taxon>Chitinophagales</taxon>
        <taxon>Chitinophagaceae</taxon>
        <taxon>Chitinophaga</taxon>
    </lineage>
</organism>
<dbReference type="InterPro" id="IPR036701">
    <property type="entry name" value="RraB-like_sf"/>
</dbReference>
<dbReference type="SUPFAM" id="SSF89946">
    <property type="entry name" value="Hypothetical protein VC0424"/>
    <property type="match status" value="1"/>
</dbReference>
<dbReference type="RefSeq" id="WP_220253461.1">
    <property type="nucleotide sequence ID" value="NZ_JAICCF010000006.1"/>
</dbReference>
<dbReference type="Pfam" id="PF05117">
    <property type="entry name" value="DUF695"/>
    <property type="match status" value="1"/>
</dbReference>
<evidence type="ECO:0000313" key="3">
    <source>
        <dbReference type="EMBL" id="MBW8688141.1"/>
    </source>
</evidence>